<dbReference type="PROSITE" id="PS51257">
    <property type="entry name" value="PROKAR_LIPOPROTEIN"/>
    <property type="match status" value="1"/>
</dbReference>
<evidence type="ECO:0000256" key="2">
    <source>
        <dbReference type="ARBA" id="ARBA00022729"/>
    </source>
</evidence>
<dbReference type="SUPFAM" id="SSF53822">
    <property type="entry name" value="Periplasmic binding protein-like I"/>
    <property type="match status" value="1"/>
</dbReference>
<dbReference type="Pfam" id="PF13458">
    <property type="entry name" value="Peripla_BP_6"/>
    <property type="match status" value="1"/>
</dbReference>
<evidence type="ECO:0000313" key="5">
    <source>
        <dbReference type="EMBL" id="CUU55302.1"/>
    </source>
</evidence>
<name>A0A0S4QL90_9ACTN</name>
<accession>A0A0S4QL90</accession>
<dbReference type="InterPro" id="IPR028082">
    <property type="entry name" value="Peripla_BP_I"/>
</dbReference>
<dbReference type="EMBL" id="FAOZ01000004">
    <property type="protein sequence ID" value="CUU55302.1"/>
    <property type="molecule type" value="Genomic_DNA"/>
</dbReference>
<proteinExistence type="inferred from homology"/>
<comment type="similarity">
    <text evidence="1">Belongs to the leucine-binding protein family.</text>
</comment>
<dbReference type="Proteomes" id="UP000198802">
    <property type="component" value="Unassembled WGS sequence"/>
</dbReference>
<keyword evidence="2 3" id="KW-0732">Signal</keyword>
<sequence>MRRHRIVGRLGLAAAIIAAAATSCSTSGSAAEANGACDTPGISADQVKLGLVFSSTGTGSEALASARSGFDARIGLANANGGIHGREVTYVWRDDESTGAVNEQATADLVHQESVFGLVMVTSSNGQSPETLQKEGVPVVGLAQPDYGKYSNWFTDLYDPSPATVARYMLARGGTKLAIVTTGSSDYVMGFAHKYGAEFQQVGLPTVEVIPFEASTDSPSRIAKRIAASGADALIGFTTLDDFAQISAAVKAADVSLKVSVSLSGYDRSTLSRLGQQLVGVSFPVYFHPFEGGGEAIDRYHQAMSQYAPETAQPEQQFAVYAYIYADMFLRGLELAGECPTREGFISALREVKDFDASGLIEPVDLSTNQTTPLRCNAFVQIDPTGAAFQVVQPRLCVDGTT</sequence>
<dbReference type="InterPro" id="IPR028081">
    <property type="entry name" value="Leu-bd"/>
</dbReference>
<gene>
    <name evidence="5" type="ORF">Ga0074812_104383</name>
</gene>
<feature type="chain" id="PRO_5006626306" evidence="3">
    <location>
        <begin position="31"/>
        <end position="402"/>
    </location>
</feature>
<keyword evidence="6" id="KW-1185">Reference proteome</keyword>
<evidence type="ECO:0000256" key="3">
    <source>
        <dbReference type="SAM" id="SignalP"/>
    </source>
</evidence>
<dbReference type="PANTHER" id="PTHR47235:SF1">
    <property type="entry name" value="BLR6548 PROTEIN"/>
    <property type="match status" value="1"/>
</dbReference>
<dbReference type="RefSeq" id="WP_091273577.1">
    <property type="nucleotide sequence ID" value="NZ_FAOZ01000004.1"/>
</dbReference>
<evidence type="ECO:0000313" key="6">
    <source>
        <dbReference type="Proteomes" id="UP000198802"/>
    </source>
</evidence>
<feature type="domain" description="Leucine-binding protein" evidence="4">
    <location>
        <begin position="46"/>
        <end position="386"/>
    </location>
</feature>
<evidence type="ECO:0000256" key="1">
    <source>
        <dbReference type="ARBA" id="ARBA00010062"/>
    </source>
</evidence>
<dbReference type="CDD" id="cd06341">
    <property type="entry name" value="PBP1_ABC_ligand_binding-like"/>
    <property type="match status" value="1"/>
</dbReference>
<dbReference type="Gene3D" id="3.40.50.2300">
    <property type="match status" value="2"/>
</dbReference>
<protein>
    <submittedName>
        <fullName evidence="5">ABC-type branched-chain amino acid transport system, substrate-binding protein</fullName>
    </submittedName>
</protein>
<dbReference type="PANTHER" id="PTHR47235">
    <property type="entry name" value="BLR6548 PROTEIN"/>
    <property type="match status" value="1"/>
</dbReference>
<organism evidence="5 6">
    <name type="scientific">Parafrankia irregularis</name>
    <dbReference type="NCBI Taxonomy" id="795642"/>
    <lineage>
        <taxon>Bacteria</taxon>
        <taxon>Bacillati</taxon>
        <taxon>Actinomycetota</taxon>
        <taxon>Actinomycetes</taxon>
        <taxon>Frankiales</taxon>
        <taxon>Frankiaceae</taxon>
        <taxon>Parafrankia</taxon>
    </lineage>
</organism>
<reference evidence="6" key="1">
    <citation type="submission" date="2015-11" db="EMBL/GenBank/DDBJ databases">
        <authorList>
            <person name="Varghese N."/>
        </authorList>
    </citation>
    <scope>NUCLEOTIDE SEQUENCE [LARGE SCALE GENOMIC DNA]</scope>
    <source>
        <strain evidence="6">DSM 45899</strain>
    </source>
</reference>
<dbReference type="AlphaFoldDB" id="A0A0S4QL90"/>
<evidence type="ECO:0000259" key="4">
    <source>
        <dbReference type="Pfam" id="PF13458"/>
    </source>
</evidence>
<feature type="signal peptide" evidence="3">
    <location>
        <begin position="1"/>
        <end position="30"/>
    </location>
</feature>